<name>A0AC35UC69_9BILA</name>
<dbReference type="WBParaSite" id="RSKR_0000986300.1">
    <property type="protein sequence ID" value="RSKR_0000986300.1"/>
    <property type="gene ID" value="RSKR_0000986300"/>
</dbReference>
<dbReference type="Proteomes" id="UP000095286">
    <property type="component" value="Unplaced"/>
</dbReference>
<proteinExistence type="predicted"/>
<accession>A0AC35UC69</accession>
<evidence type="ECO:0000313" key="2">
    <source>
        <dbReference type="WBParaSite" id="RSKR_0000986300.1"/>
    </source>
</evidence>
<protein>
    <submittedName>
        <fullName evidence="2">TonB_dep_Rec domain-containing protein</fullName>
    </submittedName>
</protein>
<evidence type="ECO:0000313" key="1">
    <source>
        <dbReference type="Proteomes" id="UP000095286"/>
    </source>
</evidence>
<organism evidence="1 2">
    <name type="scientific">Rhabditophanes sp. KR3021</name>
    <dbReference type="NCBI Taxonomy" id="114890"/>
    <lineage>
        <taxon>Eukaryota</taxon>
        <taxon>Metazoa</taxon>
        <taxon>Ecdysozoa</taxon>
        <taxon>Nematoda</taxon>
        <taxon>Chromadorea</taxon>
        <taxon>Rhabditida</taxon>
        <taxon>Tylenchina</taxon>
        <taxon>Panagrolaimomorpha</taxon>
        <taxon>Strongyloidoidea</taxon>
        <taxon>Alloionematidae</taxon>
        <taxon>Rhabditophanes</taxon>
    </lineage>
</organism>
<sequence>MCQYRNRPRGLGLLSMPTGVADERTGPFVPGLYIAGDKASHNRPQPVPAVHLGGQRAEFSGKSSFNPFTQAVGAVYNEDLTDSWSAGYAVQGVNNYGLNVRKNFDQYADVNLDKSDGGYQPFVNSFMIGAEFDLKKIKEFGINADLPIVGVNELFDFDFRQFLKGNGNGVFQNNFDFPLTLSDPSERFPFHMKYLNYMADRVLNYGHVVPTANLFLVDRDKIMDRLMSNKANPSLIG</sequence>
<reference evidence="2" key="1">
    <citation type="submission" date="2016-11" db="UniProtKB">
        <authorList>
            <consortium name="WormBaseParasite"/>
        </authorList>
    </citation>
    <scope>IDENTIFICATION</scope>
    <source>
        <strain evidence="2">KR3021</strain>
    </source>
</reference>